<protein>
    <recommendedName>
        <fullName evidence="3">Peripheral subunit-binding (PSBD) domain-containing protein</fullName>
    </recommendedName>
</protein>
<dbReference type="Pfam" id="PF02817">
    <property type="entry name" value="E3_binding"/>
    <property type="match status" value="1"/>
</dbReference>
<dbReference type="Proteomes" id="UP000223968">
    <property type="component" value="Unassembled WGS sequence"/>
</dbReference>
<accession>A0A2B7Y0U9</accession>
<comment type="similarity">
    <text evidence="1">Belongs to the 2-oxoacid dehydrogenase family.</text>
</comment>
<dbReference type="OrthoDB" id="202158at2759"/>
<name>A0A2B7Y0U9_9EURO</name>
<comment type="caution">
    <text evidence="4">The sequence shown here is derived from an EMBL/GenBank/DDBJ whole genome shotgun (WGS) entry which is preliminary data.</text>
</comment>
<dbReference type="InterPro" id="IPR045257">
    <property type="entry name" value="E2/Pdx1"/>
</dbReference>
<dbReference type="STRING" id="1447875.A0A2B7Y0U9"/>
<dbReference type="PROSITE" id="PS51826">
    <property type="entry name" value="PSBD"/>
    <property type="match status" value="1"/>
</dbReference>
<feature type="compositionally biased region" description="Low complexity" evidence="2">
    <location>
        <begin position="125"/>
        <end position="138"/>
    </location>
</feature>
<dbReference type="InterPro" id="IPR004167">
    <property type="entry name" value="PSBD"/>
</dbReference>
<dbReference type="SUPFAM" id="SSF47005">
    <property type="entry name" value="Peripheral subunit-binding domain of 2-oxo acid dehydrogenase complex"/>
    <property type="match status" value="1"/>
</dbReference>
<dbReference type="GO" id="GO:0004742">
    <property type="term" value="F:dihydrolipoyllysine-residue acetyltransferase activity"/>
    <property type="evidence" value="ECO:0007669"/>
    <property type="project" value="TreeGrafter"/>
</dbReference>
<dbReference type="EMBL" id="PDNB01000030">
    <property type="protein sequence ID" value="PGH14910.1"/>
    <property type="molecule type" value="Genomic_DNA"/>
</dbReference>
<dbReference type="PANTHER" id="PTHR23151">
    <property type="entry name" value="DIHYDROLIPOAMIDE ACETYL/SUCCINYL-TRANSFERASE-RELATED"/>
    <property type="match status" value="1"/>
</dbReference>
<proteinExistence type="inferred from homology"/>
<gene>
    <name evidence="4" type="ORF">AJ79_02773</name>
</gene>
<evidence type="ECO:0000259" key="3">
    <source>
        <dbReference type="PROSITE" id="PS51826"/>
    </source>
</evidence>
<dbReference type="InterPro" id="IPR036625">
    <property type="entry name" value="E3-bd_dom_sf"/>
</dbReference>
<keyword evidence="5" id="KW-1185">Reference proteome</keyword>
<sequence length="329" mass="36027">MAHASRVPCWASRCRLNSYRSIRSFQSFSAAQSQISSYPLYPSVSQLLHEKGIPDSEISKIPASGPKGRLLKGDVLAYTGAIPAEYTSNLSAHISKLAHLDLSNIKIKQAPAQREAKPAPEAPEAPEAPAEKPAAAPPKDARVTLPINLDAVHKVQKRIQKALKIMVHTETFITRAANIANEDLPPSAVKPRAQSADELFDEIVGIGQATKPSTSRGNYVPEISTRDDDIMSSLLENEKEGEEDIIDVLSGKSESSPVSRNASSLYDSLDHDIDAFYFSVEVPAVDRRRGEAFLERLRDVLENNPGSLIFETSSLPRERYPAQKEASFI</sequence>
<feature type="region of interest" description="Disordered" evidence="2">
    <location>
        <begin position="110"/>
        <end position="138"/>
    </location>
</feature>
<evidence type="ECO:0000256" key="2">
    <source>
        <dbReference type="SAM" id="MobiDB-lite"/>
    </source>
</evidence>
<organism evidence="4 5">
    <name type="scientific">Helicocarpus griseus UAMH5409</name>
    <dbReference type="NCBI Taxonomy" id="1447875"/>
    <lineage>
        <taxon>Eukaryota</taxon>
        <taxon>Fungi</taxon>
        <taxon>Dikarya</taxon>
        <taxon>Ascomycota</taxon>
        <taxon>Pezizomycotina</taxon>
        <taxon>Eurotiomycetes</taxon>
        <taxon>Eurotiomycetidae</taxon>
        <taxon>Onygenales</taxon>
        <taxon>Ajellomycetaceae</taxon>
        <taxon>Helicocarpus</taxon>
    </lineage>
</organism>
<dbReference type="GO" id="GO:0006086">
    <property type="term" value="P:pyruvate decarboxylation to acetyl-CoA"/>
    <property type="evidence" value="ECO:0007669"/>
    <property type="project" value="InterPro"/>
</dbReference>
<dbReference type="Gene3D" id="4.10.320.10">
    <property type="entry name" value="E3-binding domain"/>
    <property type="match status" value="1"/>
</dbReference>
<dbReference type="GO" id="GO:0045254">
    <property type="term" value="C:pyruvate dehydrogenase complex"/>
    <property type="evidence" value="ECO:0007669"/>
    <property type="project" value="InterPro"/>
</dbReference>
<dbReference type="PANTHER" id="PTHR23151:SF82">
    <property type="entry name" value="PYRUVATE DEHYDROGENASE COMPLEX PROTEIN X COMPONENT, MITOCHONDRIAL"/>
    <property type="match status" value="1"/>
</dbReference>
<evidence type="ECO:0000313" key="4">
    <source>
        <dbReference type="EMBL" id="PGH14910.1"/>
    </source>
</evidence>
<evidence type="ECO:0000313" key="5">
    <source>
        <dbReference type="Proteomes" id="UP000223968"/>
    </source>
</evidence>
<feature type="domain" description="Peripheral subunit-binding (PSBD)" evidence="3">
    <location>
        <begin position="39"/>
        <end position="79"/>
    </location>
</feature>
<evidence type="ECO:0000256" key="1">
    <source>
        <dbReference type="ARBA" id="ARBA00007317"/>
    </source>
</evidence>
<reference evidence="4 5" key="1">
    <citation type="submission" date="2017-10" db="EMBL/GenBank/DDBJ databases">
        <title>Comparative genomics in systemic dimorphic fungi from Ajellomycetaceae.</title>
        <authorList>
            <person name="Munoz J.F."/>
            <person name="Mcewen J.G."/>
            <person name="Clay O.K."/>
            <person name="Cuomo C.A."/>
        </authorList>
    </citation>
    <scope>NUCLEOTIDE SEQUENCE [LARGE SCALE GENOMIC DNA]</scope>
    <source>
        <strain evidence="4 5">UAMH5409</strain>
    </source>
</reference>
<dbReference type="AlphaFoldDB" id="A0A2B7Y0U9"/>